<evidence type="ECO:0000313" key="2">
    <source>
        <dbReference type="EMBL" id="KAG0460331.1"/>
    </source>
</evidence>
<dbReference type="PANTHER" id="PTHR31115">
    <property type="entry name" value="OS05G0107300 PROTEIN"/>
    <property type="match status" value="1"/>
</dbReference>
<reference evidence="2 3" key="1">
    <citation type="journal article" date="2020" name="Nat. Food">
        <title>A phased Vanilla planifolia genome enables genetic improvement of flavour and production.</title>
        <authorList>
            <person name="Hasing T."/>
            <person name="Tang H."/>
            <person name="Brym M."/>
            <person name="Khazi F."/>
            <person name="Huang T."/>
            <person name="Chambers A.H."/>
        </authorList>
    </citation>
    <scope>NUCLEOTIDE SEQUENCE [LARGE SCALE GENOMIC DNA]</scope>
    <source>
        <tissue evidence="2">Leaf</tissue>
    </source>
</reference>
<dbReference type="Proteomes" id="UP000639772">
    <property type="component" value="Chromosome 12"/>
</dbReference>
<gene>
    <name evidence="2" type="ORF">HPP92_023459</name>
</gene>
<name>A0A835UI80_VANPL</name>
<sequence>MQQKLGIDARPRAYYANTFRSNNREDNCAANPTLLKFGSARPRSNSTSISKTSPSINRVVANSEDMESSQTVDKFNAIGAMNRKRSTSLRSSSPPVGQWAVQRPQKISRSSRRSSLSPLVSNHDELAISETIEEGTINHDASILRRAPSSASQQNKLRGDHFAIASLSESEESGVQENKVKDKVKKCADMEDKPSQTVQKFTNLIASSRKMAVEEDGGDIDRRQGRIGRGFASARSGGSTTFEKIGDGVTTKQQRSIRHGSERVESKPGRPPIKKLTERKSITRPRQSINILSLESSDEAADDHEELVAAATSAIDAGRVCSGSFWKQVEPVFGFVSTEDLAFLHEQIQLTNDAAAIISDEAEDSQNLKVDQEHFSLSSAPTVTTRSESNAMCNGFNFYEHQRETGLTKQILHNGPFADHFLLQSGSCTGVSICQALLSAIIGEDDVDNLYSTMDYGEELSYNDLYATQFELDKDLKTKGVSLQRLDDVKNTGRTSESYKIGVNCRLYDEVLWEKSGANGTLETNNRHLSNFHHALKQLIPNQSVSFSTACTDFQYSQMSINDRLILELSEIGLFPNLWLVHTIAYLVPDLTYGEDEDVTEGIHTLEQKLHEKVANRRSLLHKLEKAVMNAREIQQRELEHLAMKRLLQIAYDRYMACLGPNASGNKNVNKFAKQAALFFVKRTLARCKKFEETGISCFNEPVFRDIFLSASSRCCNSQIADVPADDHNTIPTDQIGRRVDMHARTLNASRSVNQPQDHSFGKDYPWTNKVKKKEVSLDDVVAGTSGLSRTPPGLGSSFSSGAKGKRSERDRDGKGHNKDAAFKNGTAKIGRPATSNTKVERKNKLKPKLKTTQLSASMNVLHSKTVEMSTTTSSFNPKLSELSCRDIRDKENLSLLPGTGTKKSSNDGDAIDLCNLQLPDIGDFGGQGQDIASWLNFEDEGLQDHDDCMGLEIPMDDLSEVHMMI</sequence>
<organism evidence="2 3">
    <name type="scientific">Vanilla planifolia</name>
    <name type="common">Vanilla</name>
    <dbReference type="NCBI Taxonomy" id="51239"/>
    <lineage>
        <taxon>Eukaryota</taxon>
        <taxon>Viridiplantae</taxon>
        <taxon>Streptophyta</taxon>
        <taxon>Embryophyta</taxon>
        <taxon>Tracheophyta</taxon>
        <taxon>Spermatophyta</taxon>
        <taxon>Magnoliopsida</taxon>
        <taxon>Liliopsida</taxon>
        <taxon>Asparagales</taxon>
        <taxon>Orchidaceae</taxon>
        <taxon>Vanilloideae</taxon>
        <taxon>Vanilleae</taxon>
        <taxon>Vanilla</taxon>
    </lineage>
</organism>
<feature type="compositionally biased region" description="Low complexity" evidence="1">
    <location>
        <begin position="229"/>
        <end position="239"/>
    </location>
</feature>
<protein>
    <submittedName>
        <fullName evidence="2">Uncharacterized protein</fullName>
    </submittedName>
</protein>
<feature type="region of interest" description="Disordered" evidence="1">
    <location>
        <begin position="213"/>
        <end position="281"/>
    </location>
</feature>
<feature type="compositionally biased region" description="Basic and acidic residues" evidence="1">
    <location>
        <begin position="259"/>
        <end position="268"/>
    </location>
</feature>
<proteinExistence type="predicted"/>
<dbReference type="EMBL" id="JADCNM010000012">
    <property type="protein sequence ID" value="KAG0460331.1"/>
    <property type="molecule type" value="Genomic_DNA"/>
</dbReference>
<dbReference type="PANTHER" id="PTHR31115:SF3">
    <property type="entry name" value="EXPRESSED PROTEIN"/>
    <property type="match status" value="1"/>
</dbReference>
<dbReference type="AlphaFoldDB" id="A0A835UI80"/>
<feature type="region of interest" description="Disordered" evidence="1">
    <location>
        <begin position="784"/>
        <end position="846"/>
    </location>
</feature>
<evidence type="ECO:0000256" key="1">
    <source>
        <dbReference type="SAM" id="MobiDB-lite"/>
    </source>
</evidence>
<feature type="compositionally biased region" description="Basic and acidic residues" evidence="1">
    <location>
        <begin position="806"/>
        <end position="822"/>
    </location>
</feature>
<dbReference type="OrthoDB" id="1915143at2759"/>
<feature type="region of interest" description="Disordered" evidence="1">
    <location>
        <begin position="83"/>
        <end position="119"/>
    </location>
</feature>
<comment type="caution">
    <text evidence="2">The sequence shown here is derived from an EMBL/GenBank/DDBJ whole genome shotgun (WGS) entry which is preliminary data.</text>
</comment>
<accession>A0A835UI80</accession>
<evidence type="ECO:0000313" key="3">
    <source>
        <dbReference type="Proteomes" id="UP000639772"/>
    </source>
</evidence>